<dbReference type="PATRIC" id="fig|186479.3.peg.5791"/>
<reference evidence="1 2" key="1">
    <citation type="submission" date="2015-09" db="EMBL/GenBank/DDBJ databases">
        <title>Draft genome sequence of Kouleothrix aurantiaca JCM 19913.</title>
        <authorList>
            <person name="Hemp J."/>
        </authorList>
    </citation>
    <scope>NUCLEOTIDE SEQUENCE [LARGE SCALE GENOMIC DNA]</scope>
    <source>
        <strain evidence="1 2">COM-B</strain>
    </source>
</reference>
<sequence length="199" mass="21869">AEEMADTVHVLAARRLTPAQLDQLRAVSPRLIIEQRPAFTAAAVQEALTPETEILLTGRTDFAPEHAPALRWVQLTNAGVHSAHGSALWNSPISITNASGIHAGHLSQYTLAVMLAHAHHLPLAQRLRLEPILWRHRGWWASQFLGYAQANAAAGNQLRARRSLWYAFRCSPAHALVGCLRHWPLKIAHAPTDAQANAL</sequence>
<dbReference type="Proteomes" id="UP000050509">
    <property type="component" value="Unassembled WGS sequence"/>
</dbReference>
<protein>
    <submittedName>
        <fullName evidence="1">Uncharacterized protein</fullName>
    </submittedName>
</protein>
<organism evidence="1 2">
    <name type="scientific">Kouleothrix aurantiaca</name>
    <dbReference type="NCBI Taxonomy" id="186479"/>
    <lineage>
        <taxon>Bacteria</taxon>
        <taxon>Bacillati</taxon>
        <taxon>Chloroflexota</taxon>
        <taxon>Chloroflexia</taxon>
        <taxon>Chloroflexales</taxon>
        <taxon>Roseiflexineae</taxon>
        <taxon>Roseiflexaceae</taxon>
        <taxon>Kouleothrix</taxon>
    </lineage>
</organism>
<evidence type="ECO:0000313" key="1">
    <source>
        <dbReference type="EMBL" id="KPV48253.1"/>
    </source>
</evidence>
<dbReference type="AlphaFoldDB" id="A0A0N8PQW4"/>
<gene>
    <name evidence="1" type="ORF">SE17_39065</name>
</gene>
<name>A0A0N8PQW4_9CHLR</name>
<keyword evidence="2" id="KW-1185">Reference proteome</keyword>
<comment type="caution">
    <text evidence="1">The sequence shown here is derived from an EMBL/GenBank/DDBJ whole genome shotgun (WGS) entry which is preliminary data.</text>
</comment>
<dbReference type="EMBL" id="LJCR01002807">
    <property type="protein sequence ID" value="KPV48253.1"/>
    <property type="molecule type" value="Genomic_DNA"/>
</dbReference>
<dbReference type="Gene3D" id="3.40.50.720">
    <property type="entry name" value="NAD(P)-binding Rossmann-like Domain"/>
    <property type="match status" value="1"/>
</dbReference>
<accession>A0A0N8PQW4</accession>
<feature type="non-terminal residue" evidence="1">
    <location>
        <position position="1"/>
    </location>
</feature>
<evidence type="ECO:0000313" key="2">
    <source>
        <dbReference type="Proteomes" id="UP000050509"/>
    </source>
</evidence>
<proteinExistence type="predicted"/>